<dbReference type="AlphaFoldDB" id="A0AAV4DSS9"/>
<comment type="caution">
    <text evidence="1">The sequence shown here is derived from an EMBL/GenBank/DDBJ whole genome shotgun (WGS) entry which is preliminary data.</text>
</comment>
<proteinExistence type="predicted"/>
<evidence type="ECO:0000313" key="1">
    <source>
        <dbReference type="EMBL" id="GFO47085.1"/>
    </source>
</evidence>
<sequence>MNTWFENHPSPGDRTRKQLDYILIQECFPSSITSCKTMPGADCESYHVPVVGTIRLELKKVVRGKKAIPTLQMNMRQTDEEIKGNNKIKVGNTFEGLGQHTATEEIWQMMKDSIRIAKGHTPVTNKQEHKMWMITELLDIMENKREPKVEEKSIKNSTKW</sequence>
<protein>
    <submittedName>
        <fullName evidence="1">Endonuclease-reverse transcriptase</fullName>
    </submittedName>
</protein>
<dbReference type="Proteomes" id="UP000735302">
    <property type="component" value="Unassembled WGS sequence"/>
</dbReference>
<keyword evidence="1" id="KW-0378">Hydrolase</keyword>
<evidence type="ECO:0000313" key="2">
    <source>
        <dbReference type="Proteomes" id="UP000735302"/>
    </source>
</evidence>
<gene>
    <name evidence="1" type="ORF">PoB_007359000</name>
</gene>
<name>A0AAV4DSS9_9GAST</name>
<dbReference type="GO" id="GO:0004519">
    <property type="term" value="F:endonuclease activity"/>
    <property type="evidence" value="ECO:0007669"/>
    <property type="project" value="UniProtKB-KW"/>
</dbReference>
<keyword evidence="1" id="KW-0255">Endonuclease</keyword>
<organism evidence="1 2">
    <name type="scientific">Plakobranchus ocellatus</name>
    <dbReference type="NCBI Taxonomy" id="259542"/>
    <lineage>
        <taxon>Eukaryota</taxon>
        <taxon>Metazoa</taxon>
        <taxon>Spiralia</taxon>
        <taxon>Lophotrochozoa</taxon>
        <taxon>Mollusca</taxon>
        <taxon>Gastropoda</taxon>
        <taxon>Heterobranchia</taxon>
        <taxon>Euthyneura</taxon>
        <taxon>Panpulmonata</taxon>
        <taxon>Sacoglossa</taxon>
        <taxon>Placobranchoidea</taxon>
        <taxon>Plakobranchidae</taxon>
        <taxon>Plakobranchus</taxon>
    </lineage>
</organism>
<dbReference type="EMBL" id="BLXT01008249">
    <property type="protein sequence ID" value="GFO47085.1"/>
    <property type="molecule type" value="Genomic_DNA"/>
</dbReference>
<keyword evidence="1" id="KW-0540">Nuclease</keyword>
<reference evidence="1 2" key="1">
    <citation type="journal article" date="2021" name="Elife">
        <title>Chloroplast acquisition without the gene transfer in kleptoplastic sea slugs, Plakobranchus ocellatus.</title>
        <authorList>
            <person name="Maeda T."/>
            <person name="Takahashi S."/>
            <person name="Yoshida T."/>
            <person name="Shimamura S."/>
            <person name="Takaki Y."/>
            <person name="Nagai Y."/>
            <person name="Toyoda A."/>
            <person name="Suzuki Y."/>
            <person name="Arimoto A."/>
            <person name="Ishii H."/>
            <person name="Satoh N."/>
            <person name="Nishiyama T."/>
            <person name="Hasebe M."/>
            <person name="Maruyama T."/>
            <person name="Minagawa J."/>
            <person name="Obokata J."/>
            <person name="Shigenobu S."/>
        </authorList>
    </citation>
    <scope>NUCLEOTIDE SEQUENCE [LARGE SCALE GENOMIC DNA]</scope>
</reference>
<keyword evidence="2" id="KW-1185">Reference proteome</keyword>
<accession>A0AAV4DSS9</accession>